<evidence type="ECO:0000313" key="1">
    <source>
        <dbReference type="EMBL" id="SUB80330.1"/>
    </source>
</evidence>
<reference evidence="1 2" key="1">
    <citation type="submission" date="2018-06" db="EMBL/GenBank/DDBJ databases">
        <authorList>
            <consortium name="Pathogen Informatics"/>
            <person name="Doyle S."/>
        </authorList>
    </citation>
    <scope>NUCLEOTIDE SEQUENCE [LARGE SCALE GENOMIC DNA]</scope>
    <source>
        <strain evidence="1 2">NCTC13063</strain>
    </source>
</reference>
<dbReference type="AlphaFoldDB" id="A0AAQ1UJ87"/>
<dbReference type="EMBL" id="UGTJ01000001">
    <property type="protein sequence ID" value="SUB80330.1"/>
    <property type="molecule type" value="Genomic_DNA"/>
</dbReference>
<dbReference type="Proteomes" id="UP000255283">
    <property type="component" value="Unassembled WGS sequence"/>
</dbReference>
<name>A0AAQ1UJ87_9BACT</name>
<accession>A0AAQ1UJ87</accession>
<proteinExistence type="predicted"/>
<sequence length="71" mass="8206">MVCSRKRSAKWAEKGRKHIIFKKKKGISRILSSMREMPNCRLTALPVTYPEGHAMRCQLYRVANLHIPPKG</sequence>
<gene>
    <name evidence="1" type="ORF">NCTC13063_01613</name>
</gene>
<evidence type="ECO:0000313" key="2">
    <source>
        <dbReference type="Proteomes" id="UP000255283"/>
    </source>
</evidence>
<organism evidence="1 2">
    <name type="scientific">Segatella buccae</name>
    <dbReference type="NCBI Taxonomy" id="28126"/>
    <lineage>
        <taxon>Bacteria</taxon>
        <taxon>Pseudomonadati</taxon>
        <taxon>Bacteroidota</taxon>
        <taxon>Bacteroidia</taxon>
        <taxon>Bacteroidales</taxon>
        <taxon>Prevotellaceae</taxon>
        <taxon>Segatella</taxon>
    </lineage>
</organism>
<comment type="caution">
    <text evidence="1">The sequence shown here is derived from an EMBL/GenBank/DDBJ whole genome shotgun (WGS) entry which is preliminary data.</text>
</comment>
<protein>
    <submittedName>
        <fullName evidence="1">Uncharacterized protein</fullName>
    </submittedName>
</protein>